<keyword evidence="10" id="KW-1185">Reference proteome</keyword>
<sequence>MFKLEKTRFAVLFGLGMIVCAILSYTSLVTGTYAMSFTEVWQTLFRIDPQPELDLVILEFRLPRIIVGALVGLGLAVAGTVIQSVSKNGLADPSIIGINAGAGLAIVVFMYFFLGNLQTDSLLATFSMPIFGFIGGTLASLLIFILSWERGRLDPQRLLLIGIAISTGLSSVSLFLSLKMSSSDFDLATVWVTGSIWHANWYYLVAMLPWFVFFLPVIIYKAHVLDVFQLQEESVKGLGVQTEKQKIVLLLSSVGLVAACVSVSGTISFVGLISPHIARRLVGSKHRYILPLSGVIGMILVVFADLLAKTIVQPAEIPAGIIVAIIGVPYFVYLLFKAKV</sequence>
<name>A0ABU5C7I7_9BACI</name>
<dbReference type="InterPro" id="IPR037294">
    <property type="entry name" value="ABC_BtuC-like"/>
</dbReference>
<feature type="transmembrane region" description="Helical" evidence="8">
    <location>
        <begin position="12"/>
        <end position="35"/>
    </location>
</feature>
<feature type="transmembrane region" description="Helical" evidence="8">
    <location>
        <begin position="319"/>
        <end position="336"/>
    </location>
</feature>
<evidence type="ECO:0000256" key="3">
    <source>
        <dbReference type="ARBA" id="ARBA00022448"/>
    </source>
</evidence>
<feature type="transmembrane region" description="Helical" evidence="8">
    <location>
        <begin position="201"/>
        <end position="220"/>
    </location>
</feature>
<gene>
    <name evidence="9" type="ORF">RWE15_13525</name>
</gene>
<keyword evidence="6 8" id="KW-1133">Transmembrane helix</keyword>
<evidence type="ECO:0000256" key="5">
    <source>
        <dbReference type="ARBA" id="ARBA00022692"/>
    </source>
</evidence>
<evidence type="ECO:0000256" key="1">
    <source>
        <dbReference type="ARBA" id="ARBA00004651"/>
    </source>
</evidence>
<evidence type="ECO:0000256" key="6">
    <source>
        <dbReference type="ARBA" id="ARBA00022989"/>
    </source>
</evidence>
<feature type="transmembrane region" description="Helical" evidence="8">
    <location>
        <begin position="126"/>
        <end position="146"/>
    </location>
</feature>
<keyword evidence="5 8" id="KW-0812">Transmembrane</keyword>
<reference evidence="9 10" key="1">
    <citation type="submission" date="2023-10" db="EMBL/GenBank/DDBJ databases">
        <title>Virgibacillus halophilus 5B73C genome.</title>
        <authorList>
            <person name="Miliotis G."/>
            <person name="Sengupta P."/>
            <person name="Hameed A."/>
            <person name="Chuvochina M."/>
            <person name="Mcdonagh F."/>
            <person name="Simpson A.C."/>
            <person name="Singh N.K."/>
            <person name="Rekha P.D."/>
            <person name="Raman K."/>
            <person name="Hugenholtz P."/>
            <person name="Venkateswaran K."/>
        </authorList>
    </citation>
    <scope>NUCLEOTIDE SEQUENCE [LARGE SCALE GENOMIC DNA]</scope>
    <source>
        <strain evidence="9 10">5B73C</strain>
    </source>
</reference>
<feature type="transmembrane region" description="Helical" evidence="8">
    <location>
        <begin position="158"/>
        <end position="181"/>
    </location>
</feature>
<feature type="transmembrane region" description="Helical" evidence="8">
    <location>
        <begin position="62"/>
        <end position="82"/>
    </location>
</feature>
<evidence type="ECO:0000256" key="4">
    <source>
        <dbReference type="ARBA" id="ARBA00022475"/>
    </source>
</evidence>
<comment type="subcellular location">
    <subcellularLocation>
        <location evidence="1">Cell membrane</location>
        <topology evidence="1">Multi-pass membrane protein</topology>
    </subcellularLocation>
</comment>
<dbReference type="PANTHER" id="PTHR30472">
    <property type="entry name" value="FERRIC ENTEROBACTIN TRANSPORT SYSTEM PERMEASE PROTEIN"/>
    <property type="match status" value="1"/>
</dbReference>
<dbReference type="Gene3D" id="1.10.3470.10">
    <property type="entry name" value="ABC transporter involved in vitamin B12 uptake, BtuC"/>
    <property type="match status" value="1"/>
</dbReference>
<proteinExistence type="inferred from homology"/>
<feature type="transmembrane region" description="Helical" evidence="8">
    <location>
        <begin position="247"/>
        <end position="273"/>
    </location>
</feature>
<dbReference type="EMBL" id="JAWDIP010000003">
    <property type="protein sequence ID" value="MDY0395253.1"/>
    <property type="molecule type" value="Genomic_DNA"/>
</dbReference>
<organism evidence="9 10">
    <name type="scientific">Tigheibacillus halophilus</name>
    <dbReference type="NCBI Taxonomy" id="361280"/>
    <lineage>
        <taxon>Bacteria</taxon>
        <taxon>Bacillati</taxon>
        <taxon>Bacillota</taxon>
        <taxon>Bacilli</taxon>
        <taxon>Bacillales</taxon>
        <taxon>Bacillaceae</taxon>
        <taxon>Tigheibacillus</taxon>
    </lineage>
</organism>
<dbReference type="InterPro" id="IPR000522">
    <property type="entry name" value="ABC_transptr_permease_BtuC"/>
</dbReference>
<dbReference type="Proteomes" id="UP001281447">
    <property type="component" value="Unassembled WGS sequence"/>
</dbReference>
<dbReference type="RefSeq" id="WP_390356137.1">
    <property type="nucleotide sequence ID" value="NZ_JBHUIZ010000012.1"/>
</dbReference>
<dbReference type="PANTHER" id="PTHR30472:SF23">
    <property type="entry name" value="IRON-UPTAKE SYSTEM PERMEASE PROTEIN FEUC"/>
    <property type="match status" value="1"/>
</dbReference>
<evidence type="ECO:0000256" key="7">
    <source>
        <dbReference type="ARBA" id="ARBA00023136"/>
    </source>
</evidence>
<comment type="caution">
    <text evidence="9">The sequence shown here is derived from an EMBL/GenBank/DDBJ whole genome shotgun (WGS) entry which is preliminary data.</text>
</comment>
<evidence type="ECO:0000256" key="8">
    <source>
        <dbReference type="SAM" id="Phobius"/>
    </source>
</evidence>
<evidence type="ECO:0000313" key="10">
    <source>
        <dbReference type="Proteomes" id="UP001281447"/>
    </source>
</evidence>
<dbReference type="Pfam" id="PF01032">
    <property type="entry name" value="FecCD"/>
    <property type="match status" value="1"/>
</dbReference>
<evidence type="ECO:0000313" key="9">
    <source>
        <dbReference type="EMBL" id="MDY0395253.1"/>
    </source>
</evidence>
<keyword evidence="3" id="KW-0813">Transport</keyword>
<keyword evidence="7 8" id="KW-0472">Membrane</keyword>
<accession>A0ABU5C7I7</accession>
<keyword evidence="4" id="KW-1003">Cell membrane</keyword>
<protein>
    <submittedName>
        <fullName evidence="9">Iron ABC transporter permease</fullName>
    </submittedName>
</protein>
<comment type="similarity">
    <text evidence="2">Belongs to the binding-protein-dependent transport system permease family. FecCD subfamily.</text>
</comment>
<dbReference type="SUPFAM" id="SSF81345">
    <property type="entry name" value="ABC transporter involved in vitamin B12 uptake, BtuC"/>
    <property type="match status" value="1"/>
</dbReference>
<evidence type="ECO:0000256" key="2">
    <source>
        <dbReference type="ARBA" id="ARBA00007935"/>
    </source>
</evidence>
<feature type="transmembrane region" description="Helical" evidence="8">
    <location>
        <begin position="94"/>
        <end position="114"/>
    </location>
</feature>
<feature type="transmembrane region" description="Helical" evidence="8">
    <location>
        <begin position="288"/>
        <end position="307"/>
    </location>
</feature>
<dbReference type="CDD" id="cd06550">
    <property type="entry name" value="TM_ABC_iron-siderophores_like"/>
    <property type="match status" value="1"/>
</dbReference>